<evidence type="ECO:0000259" key="2">
    <source>
        <dbReference type="PROSITE" id="PS51253"/>
    </source>
</evidence>
<dbReference type="Proteomes" id="UP000308092">
    <property type="component" value="Unassembled WGS sequence"/>
</dbReference>
<evidence type="ECO:0000313" key="3">
    <source>
        <dbReference type="EMBL" id="THC87090.1"/>
    </source>
</evidence>
<feature type="domain" description="HTH CENPB-type" evidence="2">
    <location>
        <begin position="1"/>
        <end position="65"/>
    </location>
</feature>
<dbReference type="EMBL" id="SOSA01001507">
    <property type="protein sequence ID" value="THC87090.1"/>
    <property type="molecule type" value="Genomic_DNA"/>
</dbReference>
<dbReference type="AlphaFoldDB" id="A0A4S3IXK6"/>
<dbReference type="VEuPathDB" id="FungiDB:EYZ11_013463"/>
<dbReference type="InterPro" id="IPR006600">
    <property type="entry name" value="HTH_CenpB_DNA-bd_dom"/>
</dbReference>
<comment type="caution">
    <text evidence="3">The sequence shown here is derived from an EMBL/GenBank/DDBJ whole genome shotgun (WGS) entry which is preliminary data.</text>
</comment>
<dbReference type="PROSITE" id="PS51253">
    <property type="entry name" value="HTH_CENPB"/>
    <property type="match status" value="1"/>
</dbReference>
<reference evidence="3 4" key="1">
    <citation type="submission" date="2019-03" db="EMBL/GenBank/DDBJ databases">
        <title>The genome sequence of a newly discovered highly antifungal drug resistant Aspergillus species, Aspergillus tanneri NIH 1004.</title>
        <authorList>
            <person name="Mounaud S."/>
            <person name="Singh I."/>
            <person name="Joardar V."/>
            <person name="Pakala S."/>
            <person name="Pakala S."/>
            <person name="Venepally P."/>
            <person name="Hoover J."/>
            <person name="Nierman W."/>
            <person name="Chung J."/>
            <person name="Losada L."/>
        </authorList>
    </citation>
    <scope>NUCLEOTIDE SEQUENCE [LARGE SCALE GENOMIC DNA]</scope>
    <source>
        <strain evidence="3 4">NIH1004</strain>
    </source>
</reference>
<evidence type="ECO:0000256" key="1">
    <source>
        <dbReference type="ARBA" id="ARBA00023125"/>
    </source>
</evidence>
<name>A0A4S3IXK6_9EURO</name>
<sequence>MTQNEEESLVQWILSLDRRGAPPRPSHVQEMANILLAKRGTTPIQTVGDKWVYNFVKRRDELKSRYFRRYNHQRAKCEDPKLIREWFNRV</sequence>
<gene>
    <name evidence="3" type="ORF">EYZ11_013463</name>
</gene>
<organism evidence="3 4">
    <name type="scientific">Aspergillus tanneri</name>
    <dbReference type="NCBI Taxonomy" id="1220188"/>
    <lineage>
        <taxon>Eukaryota</taxon>
        <taxon>Fungi</taxon>
        <taxon>Dikarya</taxon>
        <taxon>Ascomycota</taxon>
        <taxon>Pezizomycotina</taxon>
        <taxon>Eurotiomycetes</taxon>
        <taxon>Eurotiomycetidae</taxon>
        <taxon>Eurotiales</taxon>
        <taxon>Aspergillaceae</taxon>
        <taxon>Aspergillus</taxon>
        <taxon>Aspergillus subgen. Circumdati</taxon>
    </lineage>
</organism>
<keyword evidence="1" id="KW-0238">DNA-binding</keyword>
<evidence type="ECO:0000313" key="4">
    <source>
        <dbReference type="Proteomes" id="UP000308092"/>
    </source>
</evidence>
<accession>A0A4S3IXK6</accession>
<keyword evidence="4" id="KW-1185">Reference proteome</keyword>
<protein>
    <recommendedName>
        <fullName evidence="2">HTH CENPB-type domain-containing protein</fullName>
    </recommendedName>
</protein>
<proteinExistence type="predicted"/>
<dbReference type="Pfam" id="PF03221">
    <property type="entry name" value="HTH_Tnp_Tc5"/>
    <property type="match status" value="1"/>
</dbReference>
<dbReference type="GO" id="GO:0003677">
    <property type="term" value="F:DNA binding"/>
    <property type="evidence" value="ECO:0007669"/>
    <property type="project" value="UniProtKB-KW"/>
</dbReference>